<organism evidence="1 2">
    <name type="scientific">Drosophila mojavensis</name>
    <name type="common">Fruit fly</name>
    <dbReference type="NCBI Taxonomy" id="7230"/>
    <lineage>
        <taxon>Eukaryota</taxon>
        <taxon>Metazoa</taxon>
        <taxon>Ecdysozoa</taxon>
        <taxon>Arthropoda</taxon>
        <taxon>Hexapoda</taxon>
        <taxon>Insecta</taxon>
        <taxon>Pterygota</taxon>
        <taxon>Neoptera</taxon>
        <taxon>Endopterygota</taxon>
        <taxon>Diptera</taxon>
        <taxon>Brachycera</taxon>
        <taxon>Muscomorpha</taxon>
        <taxon>Ephydroidea</taxon>
        <taxon>Drosophilidae</taxon>
        <taxon>Drosophila</taxon>
    </lineage>
</organism>
<evidence type="ECO:0000313" key="1">
    <source>
        <dbReference type="EMBL" id="KRG06617.1"/>
    </source>
</evidence>
<sequence length="56" mass="6347">MVLRKLSSGSEGSSLVGTVRKISCDCYWSICNTPRRPHARERRVNIPNGKDSENRE</sequence>
<dbReference type="Proteomes" id="UP000009192">
    <property type="component" value="Unassembled WGS sequence"/>
</dbReference>
<proteinExistence type="predicted"/>
<dbReference type="AlphaFoldDB" id="A0A0Q9XFZ4"/>
<dbReference type="KEGG" id="dmo:Dmoj_GI26134"/>
<dbReference type="EMBL" id="CH933809">
    <property type="protein sequence ID" value="KRG06617.1"/>
    <property type="molecule type" value="Genomic_DNA"/>
</dbReference>
<protein>
    <submittedName>
        <fullName evidence="1">Uncharacterized protein, isoform B</fullName>
    </submittedName>
</protein>
<name>A0A0Q9XFZ4_DROMO</name>
<dbReference type="InParanoid" id="A0A0Q9XFZ4"/>
<keyword evidence="2" id="KW-1185">Reference proteome</keyword>
<evidence type="ECO:0000313" key="2">
    <source>
        <dbReference type="Proteomes" id="UP000009192"/>
    </source>
</evidence>
<reference evidence="1 2" key="1">
    <citation type="journal article" date="2007" name="Nature">
        <title>Evolution of genes and genomes on the Drosophila phylogeny.</title>
        <authorList>
            <consortium name="Drosophila 12 Genomes Consortium"/>
            <person name="Clark A.G."/>
            <person name="Eisen M.B."/>
            <person name="Smith D.R."/>
            <person name="Bergman C.M."/>
            <person name="Oliver B."/>
            <person name="Markow T.A."/>
            <person name="Kaufman T.C."/>
            <person name="Kellis M."/>
            <person name="Gelbart W."/>
            <person name="Iyer V.N."/>
            <person name="Pollard D.A."/>
            <person name="Sackton T.B."/>
            <person name="Larracuente A.M."/>
            <person name="Singh N.D."/>
            <person name="Abad J.P."/>
            <person name="Abt D.N."/>
            <person name="Adryan B."/>
            <person name="Aguade M."/>
            <person name="Akashi H."/>
            <person name="Anderson W.W."/>
            <person name="Aquadro C.F."/>
            <person name="Ardell D.H."/>
            <person name="Arguello R."/>
            <person name="Artieri C.G."/>
            <person name="Barbash D.A."/>
            <person name="Barker D."/>
            <person name="Barsanti P."/>
            <person name="Batterham P."/>
            <person name="Batzoglou S."/>
            <person name="Begun D."/>
            <person name="Bhutkar A."/>
            <person name="Blanco E."/>
            <person name="Bosak S.A."/>
            <person name="Bradley R.K."/>
            <person name="Brand A.D."/>
            <person name="Brent M.R."/>
            <person name="Brooks A.N."/>
            <person name="Brown R.H."/>
            <person name="Butlin R.K."/>
            <person name="Caggese C."/>
            <person name="Calvi B.R."/>
            <person name="Bernardo de Carvalho A."/>
            <person name="Caspi A."/>
            <person name="Castrezana S."/>
            <person name="Celniker S.E."/>
            <person name="Chang J.L."/>
            <person name="Chapple C."/>
            <person name="Chatterji S."/>
            <person name="Chinwalla A."/>
            <person name="Civetta A."/>
            <person name="Clifton S.W."/>
            <person name="Comeron J.M."/>
            <person name="Costello J.C."/>
            <person name="Coyne J.A."/>
            <person name="Daub J."/>
            <person name="David R.G."/>
            <person name="Delcher A.L."/>
            <person name="Delehaunty K."/>
            <person name="Do C.B."/>
            <person name="Ebling H."/>
            <person name="Edwards K."/>
            <person name="Eickbush T."/>
            <person name="Evans J.D."/>
            <person name="Filipski A."/>
            <person name="Findeiss S."/>
            <person name="Freyhult E."/>
            <person name="Fulton L."/>
            <person name="Fulton R."/>
            <person name="Garcia A.C."/>
            <person name="Gardiner A."/>
            <person name="Garfield D.A."/>
            <person name="Garvin B.E."/>
            <person name="Gibson G."/>
            <person name="Gilbert D."/>
            <person name="Gnerre S."/>
            <person name="Godfrey J."/>
            <person name="Good R."/>
            <person name="Gotea V."/>
            <person name="Gravely B."/>
            <person name="Greenberg A.J."/>
            <person name="Griffiths-Jones S."/>
            <person name="Gross S."/>
            <person name="Guigo R."/>
            <person name="Gustafson E.A."/>
            <person name="Haerty W."/>
            <person name="Hahn M.W."/>
            <person name="Halligan D.L."/>
            <person name="Halpern A.L."/>
            <person name="Halter G.M."/>
            <person name="Han M.V."/>
            <person name="Heger A."/>
            <person name="Hillier L."/>
            <person name="Hinrichs A.S."/>
            <person name="Holmes I."/>
            <person name="Hoskins R.A."/>
            <person name="Hubisz M.J."/>
            <person name="Hultmark D."/>
            <person name="Huntley M.A."/>
            <person name="Jaffe D.B."/>
            <person name="Jagadeeshan S."/>
            <person name="Jeck W.R."/>
            <person name="Johnson J."/>
            <person name="Jones C.D."/>
            <person name="Jordan W.C."/>
            <person name="Karpen G.H."/>
            <person name="Kataoka E."/>
            <person name="Keightley P.D."/>
            <person name="Kheradpour P."/>
            <person name="Kirkness E.F."/>
            <person name="Koerich L.B."/>
            <person name="Kristiansen K."/>
            <person name="Kudrna D."/>
            <person name="Kulathinal R.J."/>
            <person name="Kumar S."/>
            <person name="Kwok R."/>
            <person name="Lander E."/>
            <person name="Langley C.H."/>
            <person name="Lapoint R."/>
            <person name="Lazzaro B.P."/>
            <person name="Lee S.J."/>
            <person name="Levesque L."/>
            <person name="Li R."/>
            <person name="Lin C.F."/>
            <person name="Lin M.F."/>
            <person name="Lindblad-Toh K."/>
            <person name="Llopart A."/>
            <person name="Long M."/>
            <person name="Low L."/>
            <person name="Lozovsky E."/>
            <person name="Lu J."/>
            <person name="Luo M."/>
            <person name="Machado C.A."/>
            <person name="Makalowski W."/>
            <person name="Marzo M."/>
            <person name="Matsuda M."/>
            <person name="Matzkin L."/>
            <person name="McAllister B."/>
            <person name="McBride C.S."/>
            <person name="McKernan B."/>
            <person name="McKernan K."/>
            <person name="Mendez-Lago M."/>
            <person name="Minx P."/>
            <person name="Mollenhauer M.U."/>
            <person name="Montooth K."/>
            <person name="Mount S.M."/>
            <person name="Mu X."/>
            <person name="Myers E."/>
            <person name="Negre B."/>
            <person name="Newfeld S."/>
            <person name="Nielsen R."/>
            <person name="Noor M.A."/>
            <person name="O'Grady P."/>
            <person name="Pachter L."/>
            <person name="Papaceit M."/>
            <person name="Parisi M.J."/>
            <person name="Parisi M."/>
            <person name="Parts L."/>
            <person name="Pedersen J.S."/>
            <person name="Pesole G."/>
            <person name="Phillippy A.M."/>
            <person name="Ponting C.P."/>
            <person name="Pop M."/>
            <person name="Porcelli D."/>
            <person name="Powell J.R."/>
            <person name="Prohaska S."/>
            <person name="Pruitt K."/>
            <person name="Puig M."/>
            <person name="Quesneville H."/>
            <person name="Ram K.R."/>
            <person name="Rand D."/>
            <person name="Rasmussen M.D."/>
            <person name="Reed L.K."/>
            <person name="Reenan R."/>
            <person name="Reily A."/>
            <person name="Remington K.A."/>
            <person name="Rieger T.T."/>
            <person name="Ritchie M.G."/>
            <person name="Robin C."/>
            <person name="Rogers Y.H."/>
            <person name="Rohde C."/>
            <person name="Rozas J."/>
            <person name="Rubenfield M.J."/>
            <person name="Ruiz A."/>
            <person name="Russo S."/>
            <person name="Salzberg S.L."/>
            <person name="Sanchez-Gracia A."/>
            <person name="Saranga D.J."/>
            <person name="Sato H."/>
            <person name="Schaeffer S.W."/>
            <person name="Schatz M.C."/>
            <person name="Schlenke T."/>
            <person name="Schwartz R."/>
            <person name="Segarra C."/>
            <person name="Singh R.S."/>
            <person name="Sirot L."/>
            <person name="Sirota M."/>
            <person name="Sisneros N.B."/>
            <person name="Smith C.D."/>
            <person name="Smith T.F."/>
            <person name="Spieth J."/>
            <person name="Stage D.E."/>
            <person name="Stark A."/>
            <person name="Stephan W."/>
            <person name="Strausberg R.L."/>
            <person name="Strempel S."/>
            <person name="Sturgill D."/>
            <person name="Sutton G."/>
            <person name="Sutton G.G."/>
            <person name="Tao W."/>
            <person name="Teichmann S."/>
            <person name="Tobari Y.N."/>
            <person name="Tomimura Y."/>
            <person name="Tsolas J.M."/>
            <person name="Valente V.L."/>
            <person name="Venter E."/>
            <person name="Venter J.C."/>
            <person name="Vicario S."/>
            <person name="Vieira F.G."/>
            <person name="Vilella A.J."/>
            <person name="Villasante A."/>
            <person name="Walenz B."/>
            <person name="Wang J."/>
            <person name="Wasserman M."/>
            <person name="Watts T."/>
            <person name="Wilson D."/>
            <person name="Wilson R.K."/>
            <person name="Wing R.A."/>
            <person name="Wolfner M.F."/>
            <person name="Wong A."/>
            <person name="Wong G.K."/>
            <person name="Wu C.I."/>
            <person name="Wu G."/>
            <person name="Yamamoto D."/>
            <person name="Yang H.P."/>
            <person name="Yang S.P."/>
            <person name="Yorke J.A."/>
            <person name="Yoshida K."/>
            <person name="Zdobnov E."/>
            <person name="Zhang P."/>
            <person name="Zhang Y."/>
            <person name="Zimin A.V."/>
            <person name="Baldwin J."/>
            <person name="Abdouelleil A."/>
            <person name="Abdulkadir J."/>
            <person name="Abebe A."/>
            <person name="Abera B."/>
            <person name="Abreu J."/>
            <person name="Acer S.C."/>
            <person name="Aftuck L."/>
            <person name="Alexander A."/>
            <person name="An P."/>
            <person name="Anderson E."/>
            <person name="Anderson S."/>
            <person name="Arachi H."/>
            <person name="Azer M."/>
            <person name="Bachantsang P."/>
            <person name="Barry A."/>
            <person name="Bayul T."/>
            <person name="Berlin A."/>
            <person name="Bessette D."/>
            <person name="Bloom T."/>
            <person name="Blye J."/>
            <person name="Boguslavskiy L."/>
            <person name="Bonnet C."/>
            <person name="Boukhgalter B."/>
            <person name="Bourzgui I."/>
            <person name="Brown A."/>
            <person name="Cahill P."/>
            <person name="Channer S."/>
            <person name="Cheshatsang Y."/>
            <person name="Chuda L."/>
            <person name="Citroen M."/>
            <person name="Collymore A."/>
            <person name="Cooke P."/>
            <person name="Costello M."/>
            <person name="D'Aco K."/>
            <person name="Daza R."/>
            <person name="De Haan G."/>
            <person name="DeGray S."/>
            <person name="DeMaso C."/>
            <person name="Dhargay N."/>
            <person name="Dooley K."/>
            <person name="Dooley E."/>
            <person name="Doricent M."/>
            <person name="Dorje P."/>
            <person name="Dorjee K."/>
            <person name="Dupes A."/>
            <person name="Elong R."/>
            <person name="Falk J."/>
            <person name="Farina A."/>
            <person name="Faro S."/>
            <person name="Ferguson D."/>
            <person name="Fisher S."/>
            <person name="Foley C.D."/>
            <person name="Franke A."/>
            <person name="Friedrich D."/>
            <person name="Gadbois L."/>
            <person name="Gearin G."/>
            <person name="Gearin C.R."/>
            <person name="Giannoukos G."/>
            <person name="Goode T."/>
            <person name="Graham J."/>
            <person name="Grandbois E."/>
            <person name="Grewal S."/>
            <person name="Gyaltsen K."/>
            <person name="Hafez N."/>
            <person name="Hagos B."/>
            <person name="Hall J."/>
            <person name="Henson C."/>
            <person name="Hollinger A."/>
            <person name="Honan T."/>
            <person name="Huard M.D."/>
            <person name="Hughes L."/>
            <person name="Hurhula B."/>
            <person name="Husby M.E."/>
            <person name="Kamat A."/>
            <person name="Kanga B."/>
            <person name="Kashin S."/>
            <person name="Khazanovich D."/>
            <person name="Kisner P."/>
            <person name="Lance K."/>
            <person name="Lara M."/>
            <person name="Lee W."/>
            <person name="Lennon N."/>
            <person name="Letendre F."/>
            <person name="LeVine R."/>
            <person name="Lipovsky A."/>
            <person name="Liu X."/>
            <person name="Liu J."/>
            <person name="Liu S."/>
            <person name="Lokyitsang T."/>
            <person name="Lokyitsang Y."/>
            <person name="Lubonja R."/>
            <person name="Lui A."/>
            <person name="MacDonald P."/>
            <person name="Magnisalis V."/>
            <person name="Maru K."/>
            <person name="Matthews C."/>
            <person name="McCusker W."/>
            <person name="McDonough S."/>
            <person name="Mehta T."/>
            <person name="Meldrim J."/>
            <person name="Meneus L."/>
            <person name="Mihai O."/>
            <person name="Mihalev A."/>
            <person name="Mihova T."/>
            <person name="Mittelman R."/>
            <person name="Mlenga V."/>
            <person name="Montmayeur A."/>
            <person name="Mulrain L."/>
            <person name="Navidi A."/>
            <person name="Naylor J."/>
            <person name="Negash T."/>
            <person name="Nguyen T."/>
            <person name="Nguyen N."/>
            <person name="Nicol R."/>
            <person name="Norbu C."/>
            <person name="Norbu N."/>
            <person name="Novod N."/>
            <person name="O'Neill B."/>
            <person name="Osman S."/>
            <person name="Markiewicz E."/>
            <person name="Oyono O.L."/>
            <person name="Patti C."/>
            <person name="Phunkhang P."/>
            <person name="Pierre F."/>
            <person name="Priest M."/>
            <person name="Raghuraman S."/>
            <person name="Rege F."/>
            <person name="Reyes R."/>
            <person name="Rise C."/>
            <person name="Rogov P."/>
            <person name="Ross K."/>
            <person name="Ryan E."/>
            <person name="Settipalli S."/>
            <person name="Shea T."/>
            <person name="Sherpa N."/>
            <person name="Shi L."/>
            <person name="Shih D."/>
            <person name="Sparrow T."/>
            <person name="Spaulding J."/>
            <person name="Stalker J."/>
            <person name="Stange-Thomann N."/>
            <person name="Stavropoulos S."/>
            <person name="Stone C."/>
            <person name="Strader C."/>
            <person name="Tesfaye S."/>
            <person name="Thomson T."/>
            <person name="Thoulutsang Y."/>
            <person name="Thoulutsang D."/>
            <person name="Topham K."/>
            <person name="Topping I."/>
            <person name="Tsamla T."/>
            <person name="Vassiliev H."/>
            <person name="Vo A."/>
            <person name="Wangchuk T."/>
            <person name="Wangdi T."/>
            <person name="Weiand M."/>
            <person name="Wilkinson J."/>
            <person name="Wilson A."/>
            <person name="Yadav S."/>
            <person name="Young G."/>
            <person name="Yu Q."/>
            <person name="Zembek L."/>
            <person name="Zhong D."/>
            <person name="Zimmer A."/>
            <person name="Zwirko Z."/>
            <person name="Jaffe D.B."/>
            <person name="Alvarez P."/>
            <person name="Brockman W."/>
            <person name="Butler J."/>
            <person name="Chin C."/>
            <person name="Gnerre S."/>
            <person name="Grabherr M."/>
            <person name="Kleber M."/>
            <person name="Mauceli E."/>
            <person name="MacCallum I."/>
        </authorList>
    </citation>
    <scope>NUCLEOTIDE SEQUENCE [LARGE SCALE GENOMIC DNA]</scope>
    <source>
        <strain evidence="2">Tucson 15081-1352.22</strain>
    </source>
</reference>
<gene>
    <name evidence="1" type="primary">Dmoj\GI26134</name>
    <name evidence="1" type="ORF">Dmoj_GI26134</name>
</gene>
<accession>A0A0Q9XFZ4</accession>